<dbReference type="InterPro" id="IPR024867">
    <property type="entry name" value="NFRKB"/>
</dbReference>
<protein>
    <recommendedName>
        <fullName evidence="3">DEUBAD domain-containing protein</fullName>
    </recommendedName>
</protein>
<sequence length="578" mass="65436">MGIVKVRHRGPGNGSHVQRSGNVLVKQERLVLDKDPRNDSDDDEFAEVGCELAMVGDQTFSVPYDLYDLPNLKDILSLDTWNSCLTDEERFSLAAYLPDMDQETFWLTMQDLLSGDNLFFGNPLEELFRRLKGGYYTLKKFADMKKTWNDRAPNGGVEERIHIWNSLKTSKPLLLVDLNAFPSDDEILCKADKTVTGIQLLKKPKYSDKEGVIRHVAPNTVNELGLNTKMKAKGVLKIKPVDVNSKQTYIVQPLPSDPWGLCRQPPKGVLRIKPKHNPPGPQERLTALPLLPELTSAEVSSLPEPRFPRQQFALDCKQENFNNELSLLHQTGRDVKMYRSPELPDVVHSQQRDNFPYMSTQISKRKMRLLNDMRLHNAAEIQDTLPLRMYSNDIGRIGEHGNGENLWLNPGELGKGYYGSPAEPFSFPLEHQGRRKIRPVPQTVSGAISTVSSVGSDKHHIFPISPGQSEDLKHHHIDQSNEFEMPPLPPDHFRGPKEVHVFPITYKRKKPHIKLNNMESLKQPMAIANSEPMVLSGTDRLPTEKTKPIKIKVKGFSDYNVQFKQGMLNGLQRGSPST</sequence>
<evidence type="ECO:0000313" key="5">
    <source>
        <dbReference type="Proteomes" id="UP001085076"/>
    </source>
</evidence>
<dbReference type="Proteomes" id="UP001085076">
    <property type="component" value="Miscellaneous, Linkage group lg08"/>
</dbReference>
<keyword evidence="5" id="KW-1185">Reference proteome</keyword>
<dbReference type="PANTHER" id="PTHR13052">
    <property type="entry name" value="NFRKB-RELATED"/>
    <property type="match status" value="1"/>
</dbReference>
<reference evidence="4" key="1">
    <citation type="submission" date="2021-03" db="EMBL/GenBank/DDBJ databases">
        <authorList>
            <person name="Li Z."/>
            <person name="Yang C."/>
        </authorList>
    </citation>
    <scope>NUCLEOTIDE SEQUENCE</scope>
    <source>
        <strain evidence="4">Dzin_1.0</strain>
        <tissue evidence="4">Leaf</tissue>
    </source>
</reference>
<dbReference type="PANTHER" id="PTHR13052:SF3">
    <property type="entry name" value="NUCLEAR FACTOR RELATED TO KAPPA-B-BINDING PROTEIN"/>
    <property type="match status" value="1"/>
</dbReference>
<evidence type="ECO:0000259" key="3">
    <source>
        <dbReference type="PROSITE" id="PS51916"/>
    </source>
</evidence>
<accession>A0A9D5H6Q6</accession>
<reference evidence="4" key="2">
    <citation type="journal article" date="2022" name="Hortic Res">
        <title>The genome of Dioscorea zingiberensis sheds light on the biosynthesis, origin and evolution of the medicinally important diosgenin saponins.</title>
        <authorList>
            <person name="Li Y."/>
            <person name="Tan C."/>
            <person name="Li Z."/>
            <person name="Guo J."/>
            <person name="Li S."/>
            <person name="Chen X."/>
            <person name="Wang C."/>
            <person name="Dai X."/>
            <person name="Yang H."/>
            <person name="Song W."/>
            <person name="Hou L."/>
            <person name="Xu J."/>
            <person name="Tong Z."/>
            <person name="Xu A."/>
            <person name="Yuan X."/>
            <person name="Wang W."/>
            <person name="Yang Q."/>
            <person name="Chen L."/>
            <person name="Sun Z."/>
            <person name="Wang K."/>
            <person name="Pan B."/>
            <person name="Chen J."/>
            <person name="Bao Y."/>
            <person name="Liu F."/>
            <person name="Qi X."/>
            <person name="Gang D.R."/>
            <person name="Wen J."/>
            <person name="Li J."/>
        </authorList>
    </citation>
    <scope>NUCLEOTIDE SEQUENCE</scope>
    <source>
        <strain evidence="4">Dzin_1.0</strain>
    </source>
</reference>
<dbReference type="EMBL" id="JAGGNH010000008">
    <property type="protein sequence ID" value="KAJ0965207.1"/>
    <property type="molecule type" value="Genomic_DNA"/>
</dbReference>
<dbReference type="OrthoDB" id="1938996at2759"/>
<dbReference type="InterPro" id="IPR044867">
    <property type="entry name" value="DEUBAD_dom"/>
</dbReference>
<comment type="subcellular location">
    <subcellularLocation>
        <location evidence="1">Nucleus</location>
    </subcellularLocation>
</comment>
<dbReference type="AlphaFoldDB" id="A0A9D5H6Q6"/>
<proteinExistence type="predicted"/>
<evidence type="ECO:0000256" key="2">
    <source>
        <dbReference type="ARBA" id="ARBA00023242"/>
    </source>
</evidence>
<dbReference type="PROSITE" id="PS51916">
    <property type="entry name" value="DEUBAD"/>
    <property type="match status" value="1"/>
</dbReference>
<comment type="caution">
    <text evidence="4">The sequence shown here is derived from an EMBL/GenBank/DDBJ whole genome shotgun (WGS) entry which is preliminary data.</text>
</comment>
<gene>
    <name evidence="4" type="ORF">J5N97_026345</name>
</gene>
<dbReference type="GO" id="GO:0031011">
    <property type="term" value="C:Ino80 complex"/>
    <property type="evidence" value="ECO:0007669"/>
    <property type="project" value="InterPro"/>
</dbReference>
<evidence type="ECO:0000313" key="4">
    <source>
        <dbReference type="EMBL" id="KAJ0965207.1"/>
    </source>
</evidence>
<keyword evidence="2" id="KW-0539">Nucleus</keyword>
<feature type="domain" description="DEUBAD" evidence="3">
    <location>
        <begin position="63"/>
        <end position="174"/>
    </location>
</feature>
<dbReference type="CDD" id="cd21865">
    <property type="entry name" value="DEUBAD_NFRKB"/>
    <property type="match status" value="1"/>
</dbReference>
<organism evidence="4 5">
    <name type="scientific">Dioscorea zingiberensis</name>
    <dbReference type="NCBI Taxonomy" id="325984"/>
    <lineage>
        <taxon>Eukaryota</taxon>
        <taxon>Viridiplantae</taxon>
        <taxon>Streptophyta</taxon>
        <taxon>Embryophyta</taxon>
        <taxon>Tracheophyta</taxon>
        <taxon>Spermatophyta</taxon>
        <taxon>Magnoliopsida</taxon>
        <taxon>Liliopsida</taxon>
        <taxon>Dioscoreales</taxon>
        <taxon>Dioscoreaceae</taxon>
        <taxon>Dioscorea</taxon>
    </lineage>
</organism>
<evidence type="ECO:0000256" key="1">
    <source>
        <dbReference type="ARBA" id="ARBA00004123"/>
    </source>
</evidence>
<name>A0A9D5H6Q6_9LILI</name>